<dbReference type="Proteomes" id="UP001230207">
    <property type="component" value="Unassembled WGS sequence"/>
</dbReference>
<comment type="caution">
    <text evidence="3">The sequence shown here is derived from an EMBL/GenBank/DDBJ whole genome shotgun (WGS) entry which is preliminary data.</text>
</comment>
<evidence type="ECO:0000256" key="2">
    <source>
        <dbReference type="SAM" id="Phobius"/>
    </source>
</evidence>
<accession>A0ABU0BSU0</accession>
<organism evidence="3 4">
    <name type="scientific">Pararhizobium capsulatum DSM 1112</name>
    <dbReference type="NCBI Taxonomy" id="1121113"/>
    <lineage>
        <taxon>Bacteria</taxon>
        <taxon>Pseudomonadati</taxon>
        <taxon>Pseudomonadota</taxon>
        <taxon>Alphaproteobacteria</taxon>
        <taxon>Hyphomicrobiales</taxon>
        <taxon>Rhizobiaceae</taxon>
        <taxon>Rhizobium/Agrobacterium group</taxon>
        <taxon>Pararhizobium</taxon>
    </lineage>
</organism>
<keyword evidence="2" id="KW-1133">Transmembrane helix</keyword>
<name>A0ABU0BSU0_9HYPH</name>
<feature type="region of interest" description="Disordered" evidence="1">
    <location>
        <begin position="30"/>
        <end position="54"/>
    </location>
</feature>
<keyword evidence="4" id="KW-1185">Reference proteome</keyword>
<evidence type="ECO:0000313" key="4">
    <source>
        <dbReference type="Proteomes" id="UP001230207"/>
    </source>
</evidence>
<keyword evidence="2" id="KW-0812">Transmembrane</keyword>
<protein>
    <submittedName>
        <fullName evidence="3">Uncharacterized protein</fullName>
    </submittedName>
</protein>
<keyword evidence="2" id="KW-0472">Membrane</keyword>
<feature type="transmembrane region" description="Helical" evidence="2">
    <location>
        <begin position="6"/>
        <end position="24"/>
    </location>
</feature>
<reference evidence="3 4" key="1">
    <citation type="submission" date="2023-07" db="EMBL/GenBank/DDBJ databases">
        <title>Genomic Encyclopedia of Type Strains, Phase IV (KMG-IV): sequencing the most valuable type-strain genomes for metagenomic binning, comparative biology and taxonomic classification.</title>
        <authorList>
            <person name="Goeker M."/>
        </authorList>
    </citation>
    <scope>NUCLEOTIDE SEQUENCE [LARGE SCALE GENOMIC DNA]</scope>
    <source>
        <strain evidence="3 4">DSM 1112</strain>
    </source>
</reference>
<evidence type="ECO:0000313" key="3">
    <source>
        <dbReference type="EMBL" id="MDQ0320721.1"/>
    </source>
</evidence>
<dbReference type="RefSeq" id="WP_307230726.1">
    <property type="nucleotide sequence ID" value="NZ_JAUSVF010000001.1"/>
</dbReference>
<proteinExistence type="predicted"/>
<sequence length="54" mass="5808">MTTRILMFGVFGIVVGSILSILVVQHFDQDGGSRSTHPPDPLVVTPENAAEKTQ</sequence>
<evidence type="ECO:0000256" key="1">
    <source>
        <dbReference type="SAM" id="MobiDB-lite"/>
    </source>
</evidence>
<dbReference type="EMBL" id="JAUSVF010000001">
    <property type="protein sequence ID" value="MDQ0320721.1"/>
    <property type="molecule type" value="Genomic_DNA"/>
</dbReference>
<gene>
    <name evidence="3" type="ORF">QO002_002859</name>
</gene>